<comment type="caution">
    <text evidence="1">The sequence shown here is derived from an EMBL/GenBank/DDBJ whole genome shotgun (WGS) entry which is preliminary data.</text>
</comment>
<evidence type="ECO:0000313" key="1">
    <source>
        <dbReference type="EMBL" id="HHI66118.1"/>
    </source>
</evidence>
<dbReference type="AlphaFoldDB" id="A0A7C5KDN8"/>
<proteinExistence type="predicted"/>
<dbReference type="EMBL" id="DRUY01000206">
    <property type="protein sequence ID" value="HHI66118.1"/>
    <property type="molecule type" value="Genomic_DNA"/>
</dbReference>
<dbReference type="InterPro" id="IPR005590">
    <property type="entry name" value="DUF333"/>
</dbReference>
<reference evidence="1" key="1">
    <citation type="journal article" date="2020" name="mSystems">
        <title>Genome- and Community-Level Interaction Insights into Carbon Utilization and Element Cycling Functions of Hydrothermarchaeota in Hydrothermal Sediment.</title>
        <authorList>
            <person name="Zhou Z."/>
            <person name="Liu Y."/>
            <person name="Xu W."/>
            <person name="Pan J."/>
            <person name="Luo Z.H."/>
            <person name="Li M."/>
        </authorList>
    </citation>
    <scope>NUCLEOTIDE SEQUENCE [LARGE SCALE GENOMIC DNA]</scope>
    <source>
        <strain evidence="1">SpSt-1019</strain>
    </source>
</reference>
<sequence>MKKFVKEAVFGLLLIFVVGSMSIFAFAIAEPSATYCEEMGYKYVYGEGKCVFPNGESCDSYAFFNGSCGREYRKNLSCSKAGESPGVAKECCEGLKVIPRIELVGGLCREIVGVYGICSDCGNGVCEKWENICNCEEDCKNSTNSNAIANASLSKSTVRVQKQNQARIRVQDNNTRIQTPSEIRTHLRNNFTFRPWQKLNESECPEGCFCRGAVVSCATENGKIINITAGKSGNILIIEINKTKVDTNLSIEIEALPNQNKTRIRAKLHEGNGTKEIKVMADEALTKVLQKLRLKNCTLEENNCTVELREISRGEVKQIMYELQLQRHARILGIFSKKMNVLTRVNAETGEIEIKKPWWAFIASEPKE</sequence>
<protein>
    <submittedName>
        <fullName evidence="1">Uncharacterized protein</fullName>
    </submittedName>
</protein>
<organism evidence="1">
    <name type="scientific">Thermodesulfobium narugense</name>
    <dbReference type="NCBI Taxonomy" id="184064"/>
    <lineage>
        <taxon>Bacteria</taxon>
        <taxon>Pseudomonadati</taxon>
        <taxon>Thermodesulfobiota</taxon>
        <taxon>Thermodesulfobiia</taxon>
        <taxon>Thermodesulfobiales</taxon>
        <taxon>Thermodesulfobiaceae</taxon>
        <taxon>Thermodesulfobium</taxon>
    </lineage>
</organism>
<dbReference type="Pfam" id="PF03891">
    <property type="entry name" value="DUF333"/>
    <property type="match status" value="1"/>
</dbReference>
<name>A0A7C5KDN8_9BACT</name>
<accession>A0A7C5KDN8</accession>
<gene>
    <name evidence="1" type="ORF">ENL70_06190</name>
</gene>